<gene>
    <name evidence="3" type="ORF">ACFYXQ_15510</name>
</gene>
<name>A0ABW6S206_9NOCA</name>
<dbReference type="Gene3D" id="6.10.30.10">
    <property type="match status" value="1"/>
</dbReference>
<dbReference type="InterPro" id="IPR022002">
    <property type="entry name" value="ChsH2_Znr"/>
</dbReference>
<dbReference type="Proteomes" id="UP001601992">
    <property type="component" value="Unassembled WGS sequence"/>
</dbReference>
<evidence type="ECO:0000259" key="1">
    <source>
        <dbReference type="Pfam" id="PF01796"/>
    </source>
</evidence>
<sequence length="128" mass="14428">MTEPYWAAARRGELVLQRCVECRRFTHPPLDICRHCGSGDRQFERVRGSGRIETFSVVHRTAAPGFADRVPYVIAWVALDGVPDVRVFGNVLGPRTPQAYIGMPVEVSFEQLDGFGPIPNFRVVEEDR</sequence>
<dbReference type="InterPro" id="IPR002878">
    <property type="entry name" value="ChsH2_C"/>
</dbReference>
<dbReference type="SUPFAM" id="SSF50249">
    <property type="entry name" value="Nucleic acid-binding proteins"/>
    <property type="match status" value="1"/>
</dbReference>
<dbReference type="Pfam" id="PF12172">
    <property type="entry name" value="zf-ChsH2"/>
    <property type="match status" value="1"/>
</dbReference>
<reference evidence="3 4" key="1">
    <citation type="submission" date="2024-10" db="EMBL/GenBank/DDBJ databases">
        <title>The Natural Products Discovery Center: Release of the First 8490 Sequenced Strains for Exploring Actinobacteria Biosynthetic Diversity.</title>
        <authorList>
            <person name="Kalkreuter E."/>
            <person name="Kautsar S.A."/>
            <person name="Yang D."/>
            <person name="Bader C.D."/>
            <person name="Teijaro C.N."/>
            <person name="Fluegel L."/>
            <person name="Davis C.M."/>
            <person name="Simpson J.R."/>
            <person name="Lauterbach L."/>
            <person name="Steele A.D."/>
            <person name="Gui C."/>
            <person name="Meng S."/>
            <person name="Li G."/>
            <person name="Viehrig K."/>
            <person name="Ye F."/>
            <person name="Su P."/>
            <person name="Kiefer A.F."/>
            <person name="Nichols A."/>
            <person name="Cepeda A.J."/>
            <person name="Yan W."/>
            <person name="Fan B."/>
            <person name="Jiang Y."/>
            <person name="Adhikari A."/>
            <person name="Zheng C.-J."/>
            <person name="Schuster L."/>
            <person name="Cowan T.M."/>
            <person name="Smanski M.J."/>
            <person name="Chevrette M.G."/>
            <person name="De Carvalho L.P.S."/>
            <person name="Shen B."/>
        </authorList>
    </citation>
    <scope>NUCLEOTIDE SEQUENCE [LARGE SCALE GENOMIC DNA]</scope>
    <source>
        <strain evidence="3 4">NPDC002593</strain>
    </source>
</reference>
<dbReference type="InterPro" id="IPR052513">
    <property type="entry name" value="Thioester_dehydratase-like"/>
</dbReference>
<dbReference type="RefSeq" id="WP_387403930.1">
    <property type="nucleotide sequence ID" value="NZ_JBIAQY010000004.1"/>
</dbReference>
<keyword evidence="4" id="KW-1185">Reference proteome</keyword>
<dbReference type="EMBL" id="JBIAQY010000004">
    <property type="protein sequence ID" value="MFF3569179.1"/>
    <property type="molecule type" value="Genomic_DNA"/>
</dbReference>
<accession>A0ABW6S206</accession>
<evidence type="ECO:0000313" key="4">
    <source>
        <dbReference type="Proteomes" id="UP001601992"/>
    </source>
</evidence>
<feature type="domain" description="ChsH2 rubredoxin-like zinc ribbon" evidence="2">
    <location>
        <begin position="6"/>
        <end position="40"/>
    </location>
</feature>
<evidence type="ECO:0000313" key="3">
    <source>
        <dbReference type="EMBL" id="MFF3569179.1"/>
    </source>
</evidence>
<dbReference type="PANTHER" id="PTHR34075:SF5">
    <property type="entry name" value="BLR3430 PROTEIN"/>
    <property type="match status" value="1"/>
</dbReference>
<proteinExistence type="predicted"/>
<comment type="caution">
    <text evidence="3">The sequence shown here is derived from an EMBL/GenBank/DDBJ whole genome shotgun (WGS) entry which is preliminary data.</text>
</comment>
<feature type="domain" description="ChsH2 C-terminal OB-fold" evidence="1">
    <location>
        <begin position="45"/>
        <end position="110"/>
    </location>
</feature>
<organism evidence="3 4">
    <name type="scientific">Nocardia jiangxiensis</name>
    <dbReference type="NCBI Taxonomy" id="282685"/>
    <lineage>
        <taxon>Bacteria</taxon>
        <taxon>Bacillati</taxon>
        <taxon>Actinomycetota</taxon>
        <taxon>Actinomycetes</taxon>
        <taxon>Mycobacteriales</taxon>
        <taxon>Nocardiaceae</taxon>
        <taxon>Nocardia</taxon>
    </lineage>
</organism>
<dbReference type="Pfam" id="PF01796">
    <property type="entry name" value="OB_ChsH2_C"/>
    <property type="match status" value="1"/>
</dbReference>
<protein>
    <submittedName>
        <fullName evidence="3">Zn-ribbon domain-containing OB-fold protein</fullName>
    </submittedName>
</protein>
<dbReference type="PANTHER" id="PTHR34075">
    <property type="entry name" value="BLR3430 PROTEIN"/>
    <property type="match status" value="1"/>
</dbReference>
<evidence type="ECO:0000259" key="2">
    <source>
        <dbReference type="Pfam" id="PF12172"/>
    </source>
</evidence>
<dbReference type="InterPro" id="IPR012340">
    <property type="entry name" value="NA-bd_OB-fold"/>
</dbReference>